<dbReference type="Gene3D" id="3.40.50.300">
    <property type="entry name" value="P-loop containing nucleotide triphosphate hydrolases"/>
    <property type="match status" value="1"/>
</dbReference>
<reference evidence="4" key="1">
    <citation type="journal article" date="2023" name="Comput. Struct. Biotechnol. J.">
        <title>Discovery of a novel marine Bacteroidetes with a rich repertoire of carbohydrate-active enzymes.</title>
        <authorList>
            <person name="Chen B."/>
            <person name="Liu G."/>
            <person name="Chen Q."/>
            <person name="Wang H."/>
            <person name="Liu L."/>
            <person name="Tang K."/>
        </authorList>
    </citation>
    <scope>NUCLEOTIDE SEQUENCE</scope>
    <source>
        <strain evidence="4">TK19036</strain>
    </source>
</reference>
<dbReference type="PROSITE" id="PS00211">
    <property type="entry name" value="ABC_TRANSPORTER_1"/>
    <property type="match status" value="1"/>
</dbReference>
<dbReference type="GO" id="GO:0005524">
    <property type="term" value="F:ATP binding"/>
    <property type="evidence" value="ECO:0007669"/>
    <property type="project" value="UniProtKB-KW"/>
</dbReference>
<name>A0AA49GM50_9BACT</name>
<dbReference type="GO" id="GO:0022857">
    <property type="term" value="F:transmembrane transporter activity"/>
    <property type="evidence" value="ECO:0007669"/>
    <property type="project" value="TreeGrafter"/>
</dbReference>
<gene>
    <name evidence="4" type="ORF">K4G66_20410</name>
</gene>
<sequence>MIQLDGVSFRYTPQSDVLRFPDWSVAQGDHWVLLGSSGSGKTTLLHLLAGLLRPLSGQVIIGDRDITQLKGSSLDRFRGQQLGLIFQQPHLLSSLSLEQNLLLTQYLANLPQDRDKIRHTLTSLSLEHRRKARITTLSQGEAQRAAIARAVLNSPKVILADEPTSSLDDQNCERVLQLLQAQARQYQATLLIVTHDQRVKNHIPQQLTLTTA</sequence>
<evidence type="ECO:0000256" key="1">
    <source>
        <dbReference type="ARBA" id="ARBA00022741"/>
    </source>
</evidence>
<dbReference type="AlphaFoldDB" id="A0AA49GM50"/>
<dbReference type="GO" id="GO:0005886">
    <property type="term" value="C:plasma membrane"/>
    <property type="evidence" value="ECO:0007669"/>
    <property type="project" value="TreeGrafter"/>
</dbReference>
<evidence type="ECO:0000256" key="2">
    <source>
        <dbReference type="ARBA" id="ARBA00022840"/>
    </source>
</evidence>
<evidence type="ECO:0000313" key="4">
    <source>
        <dbReference type="EMBL" id="WKN34741.1"/>
    </source>
</evidence>
<evidence type="ECO:0000259" key="3">
    <source>
        <dbReference type="PROSITE" id="PS50893"/>
    </source>
</evidence>
<feature type="domain" description="ABC transporter" evidence="3">
    <location>
        <begin position="2"/>
        <end position="212"/>
    </location>
</feature>
<reference evidence="4" key="2">
    <citation type="journal article" date="2024" name="Antonie Van Leeuwenhoek">
        <title>Roseihalotalea indica gen. nov., sp. nov., a halophilic Bacteroidetes from mesopelagic Southwest Indian Ocean with higher carbohydrate metabolic potential.</title>
        <authorList>
            <person name="Chen B."/>
            <person name="Zhang M."/>
            <person name="Lin D."/>
            <person name="Ye J."/>
            <person name="Tang K."/>
        </authorList>
    </citation>
    <scope>NUCLEOTIDE SEQUENCE</scope>
    <source>
        <strain evidence="4">TK19036</strain>
    </source>
</reference>
<dbReference type="PANTHER" id="PTHR24220">
    <property type="entry name" value="IMPORT ATP-BINDING PROTEIN"/>
    <property type="match status" value="1"/>
</dbReference>
<protein>
    <submittedName>
        <fullName evidence="4">ATP-binding cassette domain-containing protein</fullName>
    </submittedName>
</protein>
<dbReference type="EMBL" id="CP120682">
    <property type="protein sequence ID" value="WKN34741.1"/>
    <property type="molecule type" value="Genomic_DNA"/>
</dbReference>
<accession>A0AA49GM50</accession>
<dbReference type="InterPro" id="IPR003439">
    <property type="entry name" value="ABC_transporter-like_ATP-bd"/>
</dbReference>
<proteinExistence type="predicted"/>
<dbReference type="Pfam" id="PF00005">
    <property type="entry name" value="ABC_tran"/>
    <property type="match status" value="1"/>
</dbReference>
<dbReference type="GO" id="GO:0016887">
    <property type="term" value="F:ATP hydrolysis activity"/>
    <property type="evidence" value="ECO:0007669"/>
    <property type="project" value="InterPro"/>
</dbReference>
<keyword evidence="1" id="KW-0547">Nucleotide-binding</keyword>
<dbReference type="InterPro" id="IPR015854">
    <property type="entry name" value="ABC_transpr_LolD-like"/>
</dbReference>
<dbReference type="SMART" id="SM00382">
    <property type="entry name" value="AAA"/>
    <property type="match status" value="1"/>
</dbReference>
<dbReference type="PROSITE" id="PS50893">
    <property type="entry name" value="ABC_TRANSPORTER_2"/>
    <property type="match status" value="1"/>
</dbReference>
<dbReference type="PANTHER" id="PTHR24220:SF659">
    <property type="entry name" value="TRANSPORTER, PUTATIVE-RELATED"/>
    <property type="match status" value="1"/>
</dbReference>
<dbReference type="InterPro" id="IPR027417">
    <property type="entry name" value="P-loop_NTPase"/>
</dbReference>
<dbReference type="InterPro" id="IPR017871">
    <property type="entry name" value="ABC_transporter-like_CS"/>
</dbReference>
<dbReference type="InterPro" id="IPR003593">
    <property type="entry name" value="AAA+_ATPase"/>
</dbReference>
<keyword evidence="2 4" id="KW-0067">ATP-binding</keyword>
<organism evidence="4">
    <name type="scientific">Roseihalotalea indica</name>
    <dbReference type="NCBI Taxonomy" id="2867963"/>
    <lineage>
        <taxon>Bacteria</taxon>
        <taxon>Pseudomonadati</taxon>
        <taxon>Bacteroidota</taxon>
        <taxon>Cytophagia</taxon>
        <taxon>Cytophagales</taxon>
        <taxon>Catalimonadaceae</taxon>
        <taxon>Roseihalotalea</taxon>
    </lineage>
</organism>
<dbReference type="SUPFAM" id="SSF52540">
    <property type="entry name" value="P-loop containing nucleoside triphosphate hydrolases"/>
    <property type="match status" value="1"/>
</dbReference>